<keyword evidence="4" id="KW-1185">Reference proteome</keyword>
<evidence type="ECO:0000313" key="4">
    <source>
        <dbReference type="Proteomes" id="UP000224567"/>
    </source>
</evidence>
<proteinExistence type="predicted"/>
<dbReference type="CDD" id="cd04480">
    <property type="entry name" value="RPA1_DBD_A_like"/>
    <property type="match status" value="1"/>
</dbReference>
<protein>
    <submittedName>
        <fullName evidence="3">Uncharacterized protein</fullName>
    </submittedName>
</protein>
<sequence length="780" mass="89695">MTGSFHVFCEESAAKTRGRIMIEFLHSKCLSRRTVDLGFILLNDQSVSWEASCGDSILLNFDRNYPARNYYCMCNVVTWKWIALPPLPSRRGRFGENLGFLYEPLDNDDRRNKYLVFPFIPCGVTLNCIVAFDPFTNDPAQLLRVIDLPLEARDICCFASKLEVCRGHLQFAQLILQQSRYTCISVWELEDYRMGKWTLVHQRIPTNQAFRTRLVHRDTINVVSVLAFHPYNDDRMGFLVSNDLVVVYNIRTDKVESSTHNYILLPPRSPVPGFLYSGRPDTYRVSLDESFGDLVLCSGSSRTIPIFYYIVNVLTKQWIGIPPTPVEKSVFQECESVGFLIERNSSDNADRYEYLVLRFIPWGDLKFTVQMFSSKKGEWTKLVVTSPRNLNILTRRTSIVACGRMLYMFTYKTSDVVDCVLAFDPFSDDPDQFLCVIDFPLEARDVRCLACKLGVCGGRLRFAQLTPQPGGYPCMSIWELEDDYRMGKWKLVHKRIPSNIALCLPSLCPDTLDTTKLVFVLAFHPYNEELICFLVGDDHVVVYNIQTDKVESSNHPSLFNKLKQSPDVGSHHVLPVTHNWWPTPDKFKPDVPYSLDMVLQDSKGDRIHASIGKYDIKFFKNKMEELGIYRINNFVVTSNSKKFKTTTHKHKLIFIKMTSVEEITDPSFPMDILNLRPFDQLTIHYIVDDTKLFNDVGQVVTYEAVQTFKQGDSNSVFINIVLEDDKRNRLSATLWGELEDQIQPYLSASTDEPLIVVLQFMKAQKFRDVFVVVGIKLSYG</sequence>
<evidence type="ECO:0000313" key="3">
    <source>
        <dbReference type="EMBL" id="PHT47160.1"/>
    </source>
</evidence>
<dbReference type="InterPro" id="IPR055290">
    <property type="entry name" value="At3g26010-like"/>
</dbReference>
<feature type="domain" description="F-box protein At3g26010-like beta-propeller" evidence="2">
    <location>
        <begin position="294"/>
        <end position="551"/>
    </location>
</feature>
<dbReference type="InterPro" id="IPR012340">
    <property type="entry name" value="NA-bd_OB-fold"/>
</dbReference>
<organism evidence="3 4">
    <name type="scientific">Capsicum baccatum</name>
    <name type="common">Peruvian pepper</name>
    <dbReference type="NCBI Taxonomy" id="33114"/>
    <lineage>
        <taxon>Eukaryota</taxon>
        <taxon>Viridiplantae</taxon>
        <taxon>Streptophyta</taxon>
        <taxon>Embryophyta</taxon>
        <taxon>Tracheophyta</taxon>
        <taxon>Spermatophyta</taxon>
        <taxon>Magnoliopsida</taxon>
        <taxon>eudicotyledons</taxon>
        <taxon>Gunneridae</taxon>
        <taxon>Pentapetalae</taxon>
        <taxon>asterids</taxon>
        <taxon>lamiids</taxon>
        <taxon>Solanales</taxon>
        <taxon>Solanaceae</taxon>
        <taxon>Solanoideae</taxon>
        <taxon>Capsiceae</taxon>
        <taxon>Capsicum</taxon>
    </lineage>
</organism>
<dbReference type="Proteomes" id="UP000224567">
    <property type="component" value="Unassembled WGS sequence"/>
</dbReference>
<feature type="domain" description="Replication protein A 70 kDa DNA-binding subunit B/D first OB fold" evidence="1">
    <location>
        <begin position="588"/>
        <end position="662"/>
    </location>
</feature>
<dbReference type="InterPro" id="IPR056592">
    <property type="entry name" value="Beta-prop_At3g26010-like"/>
</dbReference>
<dbReference type="OrthoDB" id="1295006at2759"/>
<dbReference type="AlphaFoldDB" id="A0A2G2WPS1"/>
<evidence type="ECO:0000259" key="2">
    <source>
        <dbReference type="Pfam" id="PF24750"/>
    </source>
</evidence>
<dbReference type="Gene3D" id="2.40.50.140">
    <property type="entry name" value="Nucleic acid-binding proteins"/>
    <property type="match status" value="2"/>
</dbReference>
<dbReference type="InterPro" id="IPR003871">
    <property type="entry name" value="RFA1B/D_OB_1st"/>
</dbReference>
<dbReference type="PANTHER" id="PTHR35546:SF119">
    <property type="entry name" value="F-BOX_KELCH-REPEAT PROTEIN"/>
    <property type="match status" value="1"/>
</dbReference>
<dbReference type="SUPFAM" id="SSF50249">
    <property type="entry name" value="Nucleic acid-binding proteins"/>
    <property type="match status" value="2"/>
</dbReference>
<dbReference type="STRING" id="33114.A0A2G2WPS1"/>
<dbReference type="PANTHER" id="PTHR35546">
    <property type="entry name" value="F-BOX PROTEIN INTERACTION DOMAIN PROTEIN-RELATED"/>
    <property type="match status" value="1"/>
</dbReference>
<name>A0A2G2WPS1_CAPBA</name>
<dbReference type="Pfam" id="PF02721">
    <property type="entry name" value="DUF223"/>
    <property type="match status" value="1"/>
</dbReference>
<reference evidence="4" key="2">
    <citation type="journal article" date="2017" name="J. Anim. Genet.">
        <title>Multiple reference genome sequences of hot pepper reveal the massive evolution of plant disease resistance genes by retroduplication.</title>
        <authorList>
            <person name="Kim S."/>
            <person name="Park J."/>
            <person name="Yeom S.-I."/>
            <person name="Kim Y.-M."/>
            <person name="Seo E."/>
            <person name="Kim K.-T."/>
            <person name="Kim M.-S."/>
            <person name="Lee J.M."/>
            <person name="Cheong K."/>
            <person name="Shin H.-S."/>
            <person name="Kim S.-B."/>
            <person name="Han K."/>
            <person name="Lee J."/>
            <person name="Park M."/>
            <person name="Lee H.-A."/>
            <person name="Lee H.-Y."/>
            <person name="Lee Y."/>
            <person name="Oh S."/>
            <person name="Lee J.H."/>
            <person name="Choi E."/>
            <person name="Choi E."/>
            <person name="Lee S.E."/>
            <person name="Jeon J."/>
            <person name="Kim H."/>
            <person name="Choi G."/>
            <person name="Song H."/>
            <person name="Lee J."/>
            <person name="Lee S.-C."/>
            <person name="Kwon J.-K."/>
            <person name="Lee H.-Y."/>
            <person name="Koo N."/>
            <person name="Hong Y."/>
            <person name="Kim R.W."/>
            <person name="Kang W.-H."/>
            <person name="Huh J.H."/>
            <person name="Kang B.-C."/>
            <person name="Yang T.-J."/>
            <person name="Lee Y.-H."/>
            <person name="Bennetzen J.L."/>
            <person name="Choi D."/>
        </authorList>
    </citation>
    <scope>NUCLEOTIDE SEQUENCE [LARGE SCALE GENOMIC DNA]</scope>
    <source>
        <strain evidence="4">cv. PBC81</strain>
    </source>
</reference>
<evidence type="ECO:0000259" key="1">
    <source>
        <dbReference type="Pfam" id="PF02721"/>
    </source>
</evidence>
<accession>A0A2G2WPS1</accession>
<comment type="caution">
    <text evidence="3">The sequence shown here is derived from an EMBL/GenBank/DDBJ whole genome shotgun (WGS) entry which is preliminary data.</text>
</comment>
<gene>
    <name evidence="3" type="ORF">CQW23_11368</name>
</gene>
<dbReference type="EMBL" id="MLFT02000005">
    <property type="protein sequence ID" value="PHT47160.1"/>
    <property type="molecule type" value="Genomic_DNA"/>
</dbReference>
<dbReference type="Pfam" id="PF24750">
    <property type="entry name" value="b-prop_At3g26010-like"/>
    <property type="match status" value="1"/>
</dbReference>
<reference evidence="3 4" key="1">
    <citation type="journal article" date="2017" name="Genome Biol.">
        <title>New reference genome sequences of hot pepper reveal the massive evolution of plant disease-resistance genes by retroduplication.</title>
        <authorList>
            <person name="Kim S."/>
            <person name="Park J."/>
            <person name="Yeom S.I."/>
            <person name="Kim Y.M."/>
            <person name="Seo E."/>
            <person name="Kim K.T."/>
            <person name="Kim M.S."/>
            <person name="Lee J.M."/>
            <person name="Cheong K."/>
            <person name="Shin H.S."/>
            <person name="Kim S.B."/>
            <person name="Han K."/>
            <person name="Lee J."/>
            <person name="Park M."/>
            <person name="Lee H.A."/>
            <person name="Lee H.Y."/>
            <person name="Lee Y."/>
            <person name="Oh S."/>
            <person name="Lee J.H."/>
            <person name="Choi E."/>
            <person name="Choi E."/>
            <person name="Lee S.E."/>
            <person name="Jeon J."/>
            <person name="Kim H."/>
            <person name="Choi G."/>
            <person name="Song H."/>
            <person name="Lee J."/>
            <person name="Lee S.C."/>
            <person name="Kwon J.K."/>
            <person name="Lee H.Y."/>
            <person name="Koo N."/>
            <person name="Hong Y."/>
            <person name="Kim R.W."/>
            <person name="Kang W.H."/>
            <person name="Huh J.H."/>
            <person name="Kang B.C."/>
            <person name="Yang T.J."/>
            <person name="Lee Y.H."/>
            <person name="Bennetzen J.L."/>
            <person name="Choi D."/>
        </authorList>
    </citation>
    <scope>NUCLEOTIDE SEQUENCE [LARGE SCALE GENOMIC DNA]</scope>
    <source>
        <strain evidence="4">cv. PBC81</strain>
    </source>
</reference>